<accession>A0A2P6MZQ3</accession>
<dbReference type="AlphaFoldDB" id="A0A2P6MZQ3"/>
<evidence type="ECO:0000313" key="2">
    <source>
        <dbReference type="Proteomes" id="UP000241769"/>
    </source>
</evidence>
<comment type="caution">
    <text evidence="1">The sequence shown here is derived from an EMBL/GenBank/DDBJ whole genome shotgun (WGS) entry which is preliminary data.</text>
</comment>
<proteinExistence type="predicted"/>
<dbReference type="EMBL" id="MDYQ01000276">
    <property type="protein sequence ID" value="PRP77166.1"/>
    <property type="molecule type" value="Genomic_DNA"/>
</dbReference>
<keyword evidence="2" id="KW-1185">Reference proteome</keyword>
<dbReference type="InParanoid" id="A0A2P6MZQ3"/>
<evidence type="ECO:0000313" key="1">
    <source>
        <dbReference type="EMBL" id="PRP77166.1"/>
    </source>
</evidence>
<organism evidence="1 2">
    <name type="scientific">Planoprotostelium fungivorum</name>
    <dbReference type="NCBI Taxonomy" id="1890364"/>
    <lineage>
        <taxon>Eukaryota</taxon>
        <taxon>Amoebozoa</taxon>
        <taxon>Evosea</taxon>
        <taxon>Variosea</taxon>
        <taxon>Cavosteliida</taxon>
        <taxon>Cavosteliaceae</taxon>
        <taxon>Planoprotostelium</taxon>
    </lineage>
</organism>
<name>A0A2P6MZQ3_9EUKA</name>
<reference evidence="1 2" key="1">
    <citation type="journal article" date="2018" name="Genome Biol. Evol.">
        <title>Multiple Roots of Fruiting Body Formation in Amoebozoa.</title>
        <authorList>
            <person name="Hillmann F."/>
            <person name="Forbes G."/>
            <person name="Novohradska S."/>
            <person name="Ferling I."/>
            <person name="Riege K."/>
            <person name="Groth M."/>
            <person name="Westermann M."/>
            <person name="Marz M."/>
            <person name="Spaller T."/>
            <person name="Winckler T."/>
            <person name="Schaap P."/>
            <person name="Glockner G."/>
        </authorList>
    </citation>
    <scope>NUCLEOTIDE SEQUENCE [LARGE SCALE GENOMIC DNA]</scope>
    <source>
        <strain evidence="1 2">Jena</strain>
    </source>
</reference>
<sequence>MRKPGFEPGYPAWEADMLTTASYALVKDLIIEMANLPHE</sequence>
<gene>
    <name evidence="1" type="ORF">PROFUN_14507</name>
</gene>
<dbReference type="Proteomes" id="UP000241769">
    <property type="component" value="Unassembled WGS sequence"/>
</dbReference>
<protein>
    <submittedName>
        <fullName evidence="1">Uncharacterized protein</fullName>
    </submittedName>
</protein>